<dbReference type="PANTHER" id="PTHR37842:SF2">
    <property type="entry name" value="GYLCOSYL HYDROLASE 115 C-TERMINAL DOMAIN-CONTAINING PROTEIN"/>
    <property type="match status" value="1"/>
</dbReference>
<dbReference type="Pfam" id="PF15979">
    <property type="entry name" value="Glyco_hydro_115"/>
    <property type="match status" value="1"/>
</dbReference>
<comment type="caution">
    <text evidence="2">The sequence shown here is derived from an EMBL/GenBank/DDBJ whole genome shotgun (WGS) entry which is preliminary data.</text>
</comment>
<dbReference type="PANTHER" id="PTHR37842">
    <property type="match status" value="1"/>
</dbReference>
<evidence type="ECO:0008006" key="4">
    <source>
        <dbReference type="Google" id="ProtNLM"/>
    </source>
</evidence>
<name>A0ABT9ZJR9_9BACI</name>
<dbReference type="InterPro" id="IPR029018">
    <property type="entry name" value="Hex-like_dom2"/>
</dbReference>
<dbReference type="InterPro" id="IPR042301">
    <property type="entry name" value="GH115_sf"/>
</dbReference>
<evidence type="ECO:0000256" key="1">
    <source>
        <dbReference type="ARBA" id="ARBA00022801"/>
    </source>
</evidence>
<accession>A0ABT9ZJR9</accession>
<organism evidence="2 3">
    <name type="scientific">Metabacillus malikii</name>
    <dbReference type="NCBI Taxonomy" id="1504265"/>
    <lineage>
        <taxon>Bacteria</taxon>
        <taxon>Bacillati</taxon>
        <taxon>Bacillota</taxon>
        <taxon>Bacilli</taxon>
        <taxon>Bacillales</taxon>
        <taxon>Bacillaceae</taxon>
        <taxon>Metabacillus</taxon>
    </lineage>
</organism>
<dbReference type="Gene3D" id="3.20.20.520">
    <property type="entry name" value="Glycosyl hydrolase family 115"/>
    <property type="match status" value="1"/>
</dbReference>
<dbReference type="InterPro" id="IPR031924">
    <property type="entry name" value="GH115"/>
</dbReference>
<evidence type="ECO:0000313" key="3">
    <source>
        <dbReference type="Proteomes" id="UP001234495"/>
    </source>
</evidence>
<reference evidence="2 3" key="1">
    <citation type="submission" date="2023-07" db="EMBL/GenBank/DDBJ databases">
        <title>Genomic Encyclopedia of Type Strains, Phase IV (KMG-IV): sequencing the most valuable type-strain genomes for metagenomic binning, comparative biology and taxonomic classification.</title>
        <authorList>
            <person name="Goeker M."/>
        </authorList>
    </citation>
    <scope>NUCLEOTIDE SEQUENCE [LARGE SCALE GENOMIC DNA]</scope>
    <source>
        <strain evidence="2 3">DSM 29005</strain>
    </source>
</reference>
<dbReference type="RefSeq" id="WP_307344612.1">
    <property type="nucleotide sequence ID" value="NZ_JAUSUD010000022.1"/>
</dbReference>
<gene>
    <name evidence="2" type="ORF">J2S19_003853</name>
</gene>
<dbReference type="EMBL" id="JAUSUD010000022">
    <property type="protein sequence ID" value="MDQ0232531.1"/>
    <property type="molecule type" value="Genomic_DNA"/>
</dbReference>
<keyword evidence="3" id="KW-1185">Reference proteome</keyword>
<protein>
    <recommendedName>
        <fullName evidence="4">Glycosyl hydrolase family 115</fullName>
    </recommendedName>
</protein>
<evidence type="ECO:0000313" key="2">
    <source>
        <dbReference type="EMBL" id="MDQ0232531.1"/>
    </source>
</evidence>
<dbReference type="Gene3D" id="3.30.379.10">
    <property type="entry name" value="Chitobiase/beta-hexosaminidase domain 2-like"/>
    <property type="match status" value="1"/>
</dbReference>
<keyword evidence="1" id="KW-0378">Hydrolase</keyword>
<sequence length="688" mass="80913">MCQYDMFILNKDTNIKYQGPDITSINHFLHVLERDKNKVFYEEEMTRNSTIRLLLNEENNEGLRPEQFSIGFSHDLSEMVVTSADELGMVYGILHISETFLGVDKFWFWNDIEPVKRGRVEIHPINFVSEKHMCKYRGWFINDEVLLSKWTYQNSNTYVWEMIFEALLRCQGNMVIPGTDIEHSPYKKIASRMGLWITHHHAEPLGARMFSRVFPNKNPSYVENETLFKELWKEAILEQTTNKVIWNIGFRGQGDRPFWLDDPTFDTDKKRGQLISKIIMDQYKMINDIQENPICCVNLYGEITDLYKKGLLTLPEGVIKVWADNGYGKMVSRRQGNDNPRISSIPAHNDRGPHGIYYHITFYDLQASNHLTMFPNPIQFVNDELDNAFQHHMNEFLIVNCGNIRPHIMFLELLSQVWKSGRVDSTQFLKDYVSRAYPTNSDVMCNLINEYFNAIIKYGEEEDERAGEQFYHFAIRNITKQWIITQGDESATNLQWATGNISFEEQCTWFNKKVKNHLPSFETLLSNLTELIQKSTSLEKERLQDQLLLQVQIHKSGCQAVYYVTTAFEKFKIKHYFKAFLLVNAAIEELSKTVEKMENPLNEKWKRFYENDCLTNVTLTIYTLETLRKYIRMFGDGPNFYNWEKQYLTTAEERSVMLLTNKTKQLGDEALYQKLMNTCLSNREELEK</sequence>
<dbReference type="Proteomes" id="UP001234495">
    <property type="component" value="Unassembled WGS sequence"/>
</dbReference>
<proteinExistence type="predicted"/>